<evidence type="ECO:0000313" key="3">
    <source>
        <dbReference type="EMBL" id="MEQ2577563.1"/>
    </source>
</evidence>
<feature type="transmembrane region" description="Helical" evidence="1">
    <location>
        <begin position="160"/>
        <end position="178"/>
    </location>
</feature>
<keyword evidence="1" id="KW-1133">Transmembrane helix</keyword>
<evidence type="ECO:0000256" key="2">
    <source>
        <dbReference type="SAM" id="SignalP"/>
    </source>
</evidence>
<keyword evidence="2" id="KW-0732">Signal</keyword>
<name>A0ABV1HXA0_9FIRM</name>
<keyword evidence="1" id="KW-0812">Transmembrane</keyword>
<reference evidence="3 4" key="1">
    <citation type="submission" date="2024-03" db="EMBL/GenBank/DDBJ databases">
        <title>Human intestinal bacterial collection.</title>
        <authorList>
            <person name="Pauvert C."/>
            <person name="Hitch T.C.A."/>
            <person name="Clavel T."/>
        </authorList>
    </citation>
    <scope>NUCLEOTIDE SEQUENCE [LARGE SCALE GENOMIC DNA]</scope>
    <source>
        <strain evidence="3 4">CLA-AA-H78B</strain>
    </source>
</reference>
<accession>A0ABV1HXA0</accession>
<keyword evidence="4" id="KW-1185">Reference proteome</keyword>
<feature type="chain" id="PRO_5046868289" evidence="2">
    <location>
        <begin position="25"/>
        <end position="191"/>
    </location>
</feature>
<sequence>MKKIYAILLAIFLLTGVCPIPLYAAETVTASANTEDDAGISDLTDGEYAIDVTMTGGSGKATIQSPTLLTLNDGIAYASITWSSSNYDYMIVDGQKYLNESEEDANSHFTIPIADLTQDVPVIADTLAMGTPHEVQYVLTFDPASIASKSTLPQEGAKRVLIMAAVIIIGGGILNHFVNERRKQDYTGKRR</sequence>
<dbReference type="Proteomes" id="UP001470288">
    <property type="component" value="Unassembled WGS sequence"/>
</dbReference>
<evidence type="ECO:0000256" key="1">
    <source>
        <dbReference type="SAM" id="Phobius"/>
    </source>
</evidence>
<dbReference type="EMBL" id="JBBMFC010000002">
    <property type="protein sequence ID" value="MEQ2577563.1"/>
    <property type="molecule type" value="Genomic_DNA"/>
</dbReference>
<evidence type="ECO:0000313" key="4">
    <source>
        <dbReference type="Proteomes" id="UP001470288"/>
    </source>
</evidence>
<gene>
    <name evidence="3" type="ORF">WMO62_01750</name>
</gene>
<dbReference type="RefSeq" id="WP_349143594.1">
    <property type="nucleotide sequence ID" value="NZ_JBBMFC010000002.1"/>
</dbReference>
<feature type="signal peptide" evidence="2">
    <location>
        <begin position="1"/>
        <end position="24"/>
    </location>
</feature>
<organism evidence="3 4">
    <name type="scientific">Hominiventricola aquisgranensis</name>
    <dbReference type="NCBI Taxonomy" id="3133164"/>
    <lineage>
        <taxon>Bacteria</taxon>
        <taxon>Bacillati</taxon>
        <taxon>Bacillota</taxon>
        <taxon>Clostridia</taxon>
        <taxon>Lachnospirales</taxon>
        <taxon>Lachnospiraceae</taxon>
        <taxon>Hominiventricola</taxon>
    </lineage>
</organism>
<comment type="caution">
    <text evidence="3">The sequence shown here is derived from an EMBL/GenBank/DDBJ whole genome shotgun (WGS) entry which is preliminary data.</text>
</comment>
<protein>
    <submittedName>
        <fullName evidence="3">Uncharacterized protein</fullName>
    </submittedName>
</protein>
<keyword evidence="1" id="KW-0472">Membrane</keyword>
<proteinExistence type="predicted"/>